<evidence type="ECO:0000256" key="2">
    <source>
        <dbReference type="ARBA" id="ARBA00010663"/>
    </source>
</evidence>
<keyword evidence="4 7" id="KW-1133">Transmembrane helix</keyword>
<feature type="region of interest" description="Disordered" evidence="6">
    <location>
        <begin position="1"/>
        <end position="26"/>
    </location>
</feature>
<feature type="region of interest" description="Disordered" evidence="6">
    <location>
        <begin position="493"/>
        <end position="539"/>
    </location>
</feature>
<comment type="similarity">
    <text evidence="2">Belongs to the G-protein coupled receptor 1 family.</text>
</comment>
<feature type="transmembrane region" description="Helical" evidence="7">
    <location>
        <begin position="277"/>
        <end position="295"/>
    </location>
</feature>
<gene>
    <name evidence="9" type="ORF">ONE63_000758</name>
</gene>
<feature type="compositionally biased region" description="Low complexity" evidence="6">
    <location>
        <begin position="493"/>
        <end position="518"/>
    </location>
</feature>
<dbReference type="InterPro" id="IPR000276">
    <property type="entry name" value="GPCR_Rhodpsn"/>
</dbReference>
<evidence type="ECO:0000256" key="3">
    <source>
        <dbReference type="ARBA" id="ARBA00022692"/>
    </source>
</evidence>
<dbReference type="Gene3D" id="1.20.1070.10">
    <property type="entry name" value="Rhodopsin 7-helix transmembrane proteins"/>
    <property type="match status" value="1"/>
</dbReference>
<evidence type="ECO:0000256" key="4">
    <source>
        <dbReference type="ARBA" id="ARBA00022989"/>
    </source>
</evidence>
<feature type="transmembrane region" description="Helical" evidence="7">
    <location>
        <begin position="315"/>
        <end position="341"/>
    </location>
</feature>
<dbReference type="GO" id="GO:0016020">
    <property type="term" value="C:membrane"/>
    <property type="evidence" value="ECO:0007669"/>
    <property type="project" value="UniProtKB-SubCell"/>
</dbReference>
<feature type="domain" description="G-protein coupled receptors family 1 profile" evidence="8">
    <location>
        <begin position="163"/>
        <end position="447"/>
    </location>
</feature>
<evidence type="ECO:0000256" key="5">
    <source>
        <dbReference type="ARBA" id="ARBA00023136"/>
    </source>
</evidence>
<dbReference type="Pfam" id="PF00001">
    <property type="entry name" value="7tm_1"/>
    <property type="match status" value="1"/>
</dbReference>
<dbReference type="PANTHER" id="PTHR46641">
    <property type="entry name" value="FMRFAMIDE RECEPTOR-RELATED"/>
    <property type="match status" value="1"/>
</dbReference>
<organism evidence="9 10">
    <name type="scientific">Megalurothrips usitatus</name>
    <name type="common">bean blossom thrips</name>
    <dbReference type="NCBI Taxonomy" id="439358"/>
    <lineage>
        <taxon>Eukaryota</taxon>
        <taxon>Metazoa</taxon>
        <taxon>Ecdysozoa</taxon>
        <taxon>Arthropoda</taxon>
        <taxon>Hexapoda</taxon>
        <taxon>Insecta</taxon>
        <taxon>Pterygota</taxon>
        <taxon>Neoptera</taxon>
        <taxon>Paraneoptera</taxon>
        <taxon>Thysanoptera</taxon>
        <taxon>Terebrantia</taxon>
        <taxon>Thripoidea</taxon>
        <taxon>Thripidae</taxon>
        <taxon>Megalurothrips</taxon>
    </lineage>
</organism>
<keyword evidence="3 7" id="KW-0812">Transmembrane</keyword>
<evidence type="ECO:0000256" key="7">
    <source>
        <dbReference type="SAM" id="Phobius"/>
    </source>
</evidence>
<feature type="transmembrane region" description="Helical" evidence="7">
    <location>
        <begin position="148"/>
        <end position="171"/>
    </location>
</feature>
<name>A0AAV7Y4D9_9NEOP</name>
<accession>A0AAV7Y4D9</accession>
<dbReference type="PROSITE" id="PS50262">
    <property type="entry name" value="G_PROTEIN_RECEP_F1_2"/>
    <property type="match status" value="1"/>
</dbReference>
<sequence>MALCSQQLPVRRTPATSPWPAAPASELATPAPAYADVPRARSEGTGSTWTGDAPVRACARACASSGHATPRPCTRHERRLGPSWTRPSTRTMAISPNESAACPYPPSVLDFVDFRGLAASTVDESWPCEVRTFWVHDLRPFVEAVRFIYAYFTLFVVALGMLLNFFALRVWSSRAMSGTSLSVYLRALSLSDMGALICTYFLGYWRSHHPGFNELFLNNESICRFHKVVVSMFPMTSQWLQTALTVERLLVVWRPLRARNPYYPQLAARAARRTVGVVYLTLILVALTKWHFSGFEQYSAFEYQRCEHNAHSSVVAVYVYVALSTYLPGTIIFVSNVMLFLRLRRSDSLRRSLFAGSAHDGACYGSDAAARTLLLFSLLYLLLQLPLGVVETAELYWDVTLYHPPTTDPVKRKAYIFWLNTKLQLKWARGLLFWLFQLSFVLNFVVYLKSGGRFRAVAKGLAWHWLTCGLSPLRTAGRSLSTLPHHLGGSAAASAAASAGRPPPTARRAATCRPRAPAARPPSSSPTSPWRRPRRRWRP</sequence>
<evidence type="ECO:0000313" key="9">
    <source>
        <dbReference type="EMBL" id="KAJ1532133.1"/>
    </source>
</evidence>
<evidence type="ECO:0000313" key="10">
    <source>
        <dbReference type="Proteomes" id="UP001075354"/>
    </source>
</evidence>
<feature type="transmembrane region" description="Helical" evidence="7">
    <location>
        <begin position="427"/>
        <end position="448"/>
    </location>
</feature>
<dbReference type="Proteomes" id="UP001075354">
    <property type="component" value="Chromosome 1"/>
</dbReference>
<evidence type="ECO:0000256" key="1">
    <source>
        <dbReference type="ARBA" id="ARBA00004370"/>
    </source>
</evidence>
<dbReference type="SUPFAM" id="SSF81321">
    <property type="entry name" value="Family A G protein-coupled receptor-like"/>
    <property type="match status" value="1"/>
</dbReference>
<feature type="transmembrane region" description="Helical" evidence="7">
    <location>
        <begin position="183"/>
        <end position="205"/>
    </location>
</feature>
<dbReference type="InterPro" id="IPR017452">
    <property type="entry name" value="GPCR_Rhodpsn_7TM"/>
</dbReference>
<keyword evidence="5 7" id="KW-0472">Membrane</keyword>
<comment type="caution">
    <text evidence="9">The sequence shown here is derived from an EMBL/GenBank/DDBJ whole genome shotgun (WGS) entry which is preliminary data.</text>
</comment>
<comment type="subcellular location">
    <subcellularLocation>
        <location evidence="1">Membrane</location>
    </subcellularLocation>
</comment>
<dbReference type="AlphaFoldDB" id="A0AAV7Y4D9"/>
<feature type="compositionally biased region" description="Low complexity" evidence="6">
    <location>
        <begin position="13"/>
        <end position="25"/>
    </location>
</feature>
<protein>
    <recommendedName>
        <fullName evidence="8">G-protein coupled receptors family 1 profile domain-containing protein</fullName>
    </recommendedName>
</protein>
<reference evidence="9" key="1">
    <citation type="submission" date="2022-12" db="EMBL/GenBank/DDBJ databases">
        <title>Chromosome-level genome assembly of the bean flower thrips Megalurothrips usitatus.</title>
        <authorList>
            <person name="Ma L."/>
            <person name="Liu Q."/>
            <person name="Li H."/>
            <person name="Cai W."/>
        </authorList>
    </citation>
    <scope>NUCLEOTIDE SEQUENCE</scope>
    <source>
        <strain evidence="9">Cailab_2022a</strain>
    </source>
</reference>
<evidence type="ECO:0000256" key="6">
    <source>
        <dbReference type="SAM" id="MobiDB-lite"/>
    </source>
</evidence>
<dbReference type="GO" id="GO:0004930">
    <property type="term" value="F:G protein-coupled receptor activity"/>
    <property type="evidence" value="ECO:0007669"/>
    <property type="project" value="InterPro"/>
</dbReference>
<evidence type="ECO:0000259" key="8">
    <source>
        <dbReference type="PROSITE" id="PS50262"/>
    </source>
</evidence>
<dbReference type="InterPro" id="IPR052954">
    <property type="entry name" value="GPCR-Ligand_Int"/>
</dbReference>
<dbReference type="EMBL" id="JAPTSV010000001">
    <property type="protein sequence ID" value="KAJ1532133.1"/>
    <property type="molecule type" value="Genomic_DNA"/>
</dbReference>
<keyword evidence="10" id="KW-1185">Reference proteome</keyword>
<proteinExistence type="inferred from homology"/>